<reference evidence="1 2" key="1">
    <citation type="submission" date="2021-03" db="EMBL/GenBank/DDBJ databases">
        <title>Genomic Encyclopedia of Type Strains, Phase IV (KMG-IV): sequencing the most valuable type-strain genomes for metagenomic binning, comparative biology and taxonomic classification.</title>
        <authorList>
            <person name="Goeker M."/>
        </authorList>
    </citation>
    <scope>NUCLEOTIDE SEQUENCE [LARGE SCALE GENOMIC DNA]</scope>
    <source>
        <strain evidence="1 2">DSM 26806</strain>
    </source>
</reference>
<dbReference type="Proteomes" id="UP001519288">
    <property type="component" value="Unassembled WGS sequence"/>
</dbReference>
<gene>
    <name evidence="1" type="ORF">J2Z69_000821</name>
</gene>
<comment type="caution">
    <text evidence="1">The sequence shown here is derived from an EMBL/GenBank/DDBJ whole genome shotgun (WGS) entry which is preliminary data.</text>
</comment>
<accession>A0ABS4JDK2</accession>
<keyword evidence="2" id="KW-1185">Reference proteome</keyword>
<protein>
    <submittedName>
        <fullName evidence="1">Uncharacterized protein</fullName>
    </submittedName>
</protein>
<evidence type="ECO:0000313" key="2">
    <source>
        <dbReference type="Proteomes" id="UP001519288"/>
    </source>
</evidence>
<proteinExistence type="predicted"/>
<sequence length="130" mass="14975">MLENTKKMLWMAAAAGLWINALVFTIHSERRHSLTEELVEAATTPQRRSILQVEVNPIGIDHFTGAQVMTLWKNRGLSKYDFVLNGQRYSHLNEDPDQGWIHGINLVKEYNATYIRNQQGQIQTINLSLR</sequence>
<name>A0ABS4JDK2_9BACL</name>
<evidence type="ECO:0000313" key="1">
    <source>
        <dbReference type="EMBL" id="MBP1999802.1"/>
    </source>
</evidence>
<dbReference type="RefSeq" id="WP_209859361.1">
    <property type="nucleotide sequence ID" value="NZ_JAGGLD010000001.1"/>
</dbReference>
<dbReference type="EMBL" id="JAGGLD010000001">
    <property type="protein sequence ID" value="MBP1999802.1"/>
    <property type="molecule type" value="Genomic_DNA"/>
</dbReference>
<organism evidence="1 2">
    <name type="scientific">Paenibacillus shirakamiensis</name>
    <dbReference type="NCBI Taxonomy" id="1265935"/>
    <lineage>
        <taxon>Bacteria</taxon>
        <taxon>Bacillati</taxon>
        <taxon>Bacillota</taxon>
        <taxon>Bacilli</taxon>
        <taxon>Bacillales</taxon>
        <taxon>Paenibacillaceae</taxon>
        <taxon>Paenibacillus</taxon>
    </lineage>
</organism>